<comment type="caution">
    <text evidence="3">The sequence shown here is derived from an EMBL/GenBank/DDBJ whole genome shotgun (WGS) entry which is preliminary data.</text>
</comment>
<feature type="region of interest" description="Disordered" evidence="1">
    <location>
        <begin position="47"/>
        <end position="79"/>
    </location>
</feature>
<keyword evidence="2" id="KW-0472">Membrane</keyword>
<feature type="non-terminal residue" evidence="3">
    <location>
        <position position="1"/>
    </location>
</feature>
<dbReference type="AlphaFoldDB" id="A0AAV5TTF1"/>
<feature type="non-terminal residue" evidence="3">
    <location>
        <position position="79"/>
    </location>
</feature>
<dbReference type="EMBL" id="BTSX01000004">
    <property type="protein sequence ID" value="GMS97739.1"/>
    <property type="molecule type" value="Genomic_DNA"/>
</dbReference>
<feature type="transmembrane region" description="Helical" evidence="2">
    <location>
        <begin position="20"/>
        <end position="39"/>
    </location>
</feature>
<gene>
    <name evidence="3" type="ORF">PENTCL1PPCAC_19914</name>
</gene>
<proteinExistence type="predicted"/>
<evidence type="ECO:0000256" key="2">
    <source>
        <dbReference type="SAM" id="Phobius"/>
    </source>
</evidence>
<reference evidence="3" key="1">
    <citation type="submission" date="2023-10" db="EMBL/GenBank/DDBJ databases">
        <title>Genome assembly of Pristionchus species.</title>
        <authorList>
            <person name="Yoshida K."/>
            <person name="Sommer R.J."/>
        </authorList>
    </citation>
    <scope>NUCLEOTIDE SEQUENCE</scope>
    <source>
        <strain evidence="3">RS0144</strain>
    </source>
</reference>
<sequence>RSPPRLSLPSLPPPSLARMTPLLLLLGWIAAAPLLLLACKKTGKPIAKESTCSEGTKKSSSVSTEVKEHNAKINAGMKR</sequence>
<keyword evidence="2" id="KW-0812">Transmembrane</keyword>
<protein>
    <submittedName>
        <fullName evidence="3">Uncharacterized protein</fullName>
    </submittedName>
</protein>
<evidence type="ECO:0000256" key="1">
    <source>
        <dbReference type="SAM" id="MobiDB-lite"/>
    </source>
</evidence>
<accession>A0AAV5TTF1</accession>
<dbReference type="Proteomes" id="UP001432027">
    <property type="component" value="Unassembled WGS sequence"/>
</dbReference>
<keyword evidence="2" id="KW-1133">Transmembrane helix</keyword>
<evidence type="ECO:0000313" key="4">
    <source>
        <dbReference type="Proteomes" id="UP001432027"/>
    </source>
</evidence>
<organism evidence="3 4">
    <name type="scientific">Pristionchus entomophagus</name>
    <dbReference type="NCBI Taxonomy" id="358040"/>
    <lineage>
        <taxon>Eukaryota</taxon>
        <taxon>Metazoa</taxon>
        <taxon>Ecdysozoa</taxon>
        <taxon>Nematoda</taxon>
        <taxon>Chromadorea</taxon>
        <taxon>Rhabditida</taxon>
        <taxon>Rhabditina</taxon>
        <taxon>Diplogasteromorpha</taxon>
        <taxon>Diplogasteroidea</taxon>
        <taxon>Neodiplogasteridae</taxon>
        <taxon>Pristionchus</taxon>
    </lineage>
</organism>
<name>A0AAV5TTF1_9BILA</name>
<keyword evidence="4" id="KW-1185">Reference proteome</keyword>
<evidence type="ECO:0000313" key="3">
    <source>
        <dbReference type="EMBL" id="GMS97739.1"/>
    </source>
</evidence>